<gene>
    <name evidence="2" type="ORF">HD599_002299</name>
</gene>
<evidence type="ECO:0000313" key="3">
    <source>
        <dbReference type="Proteomes" id="UP000536685"/>
    </source>
</evidence>
<evidence type="ECO:0000256" key="1">
    <source>
        <dbReference type="SAM" id="Phobius"/>
    </source>
</evidence>
<keyword evidence="1" id="KW-0812">Transmembrane</keyword>
<organism evidence="2 3">
    <name type="scientific">Conyzicola lurida</name>
    <dbReference type="NCBI Taxonomy" id="1172621"/>
    <lineage>
        <taxon>Bacteria</taxon>
        <taxon>Bacillati</taxon>
        <taxon>Actinomycetota</taxon>
        <taxon>Actinomycetes</taxon>
        <taxon>Micrococcales</taxon>
        <taxon>Microbacteriaceae</taxon>
        <taxon>Conyzicola</taxon>
    </lineage>
</organism>
<dbReference type="AlphaFoldDB" id="A0A841AQJ8"/>
<evidence type="ECO:0000313" key="2">
    <source>
        <dbReference type="EMBL" id="MBB5843976.1"/>
    </source>
</evidence>
<comment type="caution">
    <text evidence="2">The sequence shown here is derived from an EMBL/GenBank/DDBJ whole genome shotgun (WGS) entry which is preliminary data.</text>
</comment>
<accession>A0A841AQJ8</accession>
<keyword evidence="3" id="KW-1185">Reference proteome</keyword>
<feature type="transmembrane region" description="Helical" evidence="1">
    <location>
        <begin position="20"/>
        <end position="37"/>
    </location>
</feature>
<name>A0A841AQJ8_9MICO</name>
<dbReference type="Proteomes" id="UP000536685">
    <property type="component" value="Unassembled WGS sequence"/>
</dbReference>
<feature type="transmembrane region" description="Helical" evidence="1">
    <location>
        <begin position="43"/>
        <end position="63"/>
    </location>
</feature>
<reference evidence="2 3" key="1">
    <citation type="submission" date="2020-08" db="EMBL/GenBank/DDBJ databases">
        <title>Sequencing the genomes of 1000 actinobacteria strains.</title>
        <authorList>
            <person name="Klenk H.-P."/>
        </authorList>
    </citation>
    <scope>NUCLEOTIDE SEQUENCE [LARGE SCALE GENOMIC DNA]</scope>
    <source>
        <strain evidence="2 3">DSM 105784</strain>
    </source>
</reference>
<sequence>MATRRSAFSEAGRRGPFAVLYWIATVLGVALIVVAYLSGSQELLLVAGLVGVLVVLVFSTVRYSAAARIEREREADGADTDTDS</sequence>
<dbReference type="EMBL" id="JACHMJ010000001">
    <property type="protein sequence ID" value="MBB5843976.1"/>
    <property type="molecule type" value="Genomic_DNA"/>
</dbReference>
<dbReference type="RefSeq" id="WP_184237666.1">
    <property type="nucleotide sequence ID" value="NZ_JACHMJ010000001.1"/>
</dbReference>
<protein>
    <submittedName>
        <fullName evidence="2">Flp pilus assembly protein TadB</fullName>
    </submittedName>
</protein>
<keyword evidence="1" id="KW-0472">Membrane</keyword>
<proteinExistence type="predicted"/>
<keyword evidence="1" id="KW-1133">Transmembrane helix</keyword>